<dbReference type="CDD" id="cd00093">
    <property type="entry name" value="HTH_XRE"/>
    <property type="match status" value="1"/>
</dbReference>
<gene>
    <name evidence="4" type="ORF">FE840_001105</name>
</gene>
<dbReference type="SUPFAM" id="SSF46955">
    <property type="entry name" value="Putative DNA-binding domain"/>
    <property type="match status" value="1"/>
</dbReference>
<dbReference type="PROSITE" id="PS50937">
    <property type="entry name" value="HTH_MERR_2"/>
    <property type="match status" value="1"/>
</dbReference>
<dbReference type="SMART" id="SM00530">
    <property type="entry name" value="HTH_XRE"/>
    <property type="match status" value="1"/>
</dbReference>
<dbReference type="CDD" id="cd00592">
    <property type="entry name" value="HTH_MerR-like"/>
    <property type="match status" value="1"/>
</dbReference>
<dbReference type="InterPro" id="IPR011051">
    <property type="entry name" value="RmlC_Cupin_sf"/>
</dbReference>
<feature type="domain" description="HTH merR-type" evidence="2">
    <location>
        <begin position="5"/>
        <end position="74"/>
    </location>
</feature>
<sequence length="276" mass="30827">MDEIRFKIAEAARMAGVSPSTLRLWESQGLIEPIRTASGQRLFTRDHIERLKTIRWMRNEKGLNPAAIREALAEEPLFVPQASEPDDELGPTQGTALSIGFKLRRLRHEAGKTLETVSQATGISVSLLSTFERTSQGLSFKALHELADYFGTTIAALSGQEDQREGQSLIRAGKWAIWPTTTSGATVQVLAEGRNQMECHRFQLAPGASSEGAYRHEGEEFIHVLTGRLEIILDGDQFFELGPGDSFYFESRRPHSWRNSDEGETVLLWINTPPTF</sequence>
<reference evidence="4 5" key="1">
    <citation type="submission" date="2020-06" db="EMBL/GenBank/DDBJ databases">
        <title>Genome sequence of Rhizobium sp strain ADMK78.</title>
        <authorList>
            <person name="Rahi P."/>
        </authorList>
    </citation>
    <scope>NUCLEOTIDE SEQUENCE [LARGE SCALE GENOMIC DNA]</scope>
    <source>
        <strain evidence="4 5">ADMK78</strain>
    </source>
</reference>
<keyword evidence="1" id="KW-0238">DNA-binding</keyword>
<dbReference type="EMBL" id="CP058350">
    <property type="protein sequence ID" value="QLF68262.1"/>
    <property type="molecule type" value="Genomic_DNA"/>
</dbReference>
<dbReference type="Gene3D" id="2.60.120.10">
    <property type="entry name" value="Jelly Rolls"/>
    <property type="match status" value="1"/>
</dbReference>
<dbReference type="PROSITE" id="PS50943">
    <property type="entry name" value="HTH_CROC1"/>
    <property type="match status" value="1"/>
</dbReference>
<evidence type="ECO:0000313" key="5">
    <source>
        <dbReference type="Proteomes" id="UP000308530"/>
    </source>
</evidence>
<dbReference type="SUPFAM" id="SSF51182">
    <property type="entry name" value="RmlC-like cupins"/>
    <property type="match status" value="1"/>
</dbReference>
<organism evidence="4 5">
    <name type="scientific">Peteryoungia desertarenae</name>
    <dbReference type="NCBI Taxonomy" id="1813451"/>
    <lineage>
        <taxon>Bacteria</taxon>
        <taxon>Pseudomonadati</taxon>
        <taxon>Pseudomonadota</taxon>
        <taxon>Alphaproteobacteria</taxon>
        <taxon>Hyphomicrobiales</taxon>
        <taxon>Rhizobiaceae</taxon>
        <taxon>Peteryoungia</taxon>
    </lineage>
</organism>
<keyword evidence="5" id="KW-1185">Reference proteome</keyword>
<dbReference type="Pfam" id="PF13560">
    <property type="entry name" value="HTH_31"/>
    <property type="match status" value="1"/>
</dbReference>
<dbReference type="InterPro" id="IPR014710">
    <property type="entry name" value="RmlC-like_jellyroll"/>
</dbReference>
<dbReference type="InterPro" id="IPR013096">
    <property type="entry name" value="Cupin_2"/>
</dbReference>
<dbReference type="PANTHER" id="PTHR46797:SF1">
    <property type="entry name" value="METHYLPHOSPHONATE SYNTHASE"/>
    <property type="match status" value="1"/>
</dbReference>
<dbReference type="InterPro" id="IPR001387">
    <property type="entry name" value="Cro/C1-type_HTH"/>
</dbReference>
<dbReference type="SMART" id="SM00422">
    <property type="entry name" value="HTH_MERR"/>
    <property type="match status" value="1"/>
</dbReference>
<dbReference type="RefSeq" id="WP_138288840.1">
    <property type="nucleotide sequence ID" value="NZ_CP058350.1"/>
</dbReference>
<name>A0ABX6QIJ2_9HYPH</name>
<proteinExistence type="predicted"/>
<dbReference type="InterPro" id="IPR050807">
    <property type="entry name" value="TransReg_Diox_bact_type"/>
</dbReference>
<protein>
    <submittedName>
        <fullName evidence="4">MerR family transcriptional regulator</fullName>
    </submittedName>
</protein>
<dbReference type="InterPro" id="IPR000551">
    <property type="entry name" value="MerR-type_HTH_dom"/>
</dbReference>
<accession>A0ABX6QIJ2</accession>
<feature type="domain" description="HTH cro/C1-type" evidence="3">
    <location>
        <begin position="103"/>
        <end position="157"/>
    </location>
</feature>
<dbReference type="Gene3D" id="1.10.1660.10">
    <property type="match status" value="1"/>
</dbReference>
<dbReference type="SUPFAM" id="SSF47413">
    <property type="entry name" value="lambda repressor-like DNA-binding domains"/>
    <property type="match status" value="1"/>
</dbReference>
<dbReference type="InterPro" id="IPR009061">
    <property type="entry name" value="DNA-bd_dom_put_sf"/>
</dbReference>
<evidence type="ECO:0000259" key="2">
    <source>
        <dbReference type="PROSITE" id="PS50937"/>
    </source>
</evidence>
<evidence type="ECO:0000256" key="1">
    <source>
        <dbReference type="ARBA" id="ARBA00023125"/>
    </source>
</evidence>
<dbReference type="PROSITE" id="PS00552">
    <property type="entry name" value="HTH_MERR_1"/>
    <property type="match status" value="1"/>
</dbReference>
<dbReference type="InterPro" id="IPR010982">
    <property type="entry name" value="Lambda_DNA-bd_dom_sf"/>
</dbReference>
<dbReference type="Gene3D" id="1.10.260.40">
    <property type="entry name" value="lambda repressor-like DNA-binding domains"/>
    <property type="match status" value="1"/>
</dbReference>
<dbReference type="PANTHER" id="PTHR46797">
    <property type="entry name" value="HTH-TYPE TRANSCRIPTIONAL REGULATOR"/>
    <property type="match status" value="1"/>
</dbReference>
<evidence type="ECO:0000313" key="4">
    <source>
        <dbReference type="EMBL" id="QLF68262.1"/>
    </source>
</evidence>
<evidence type="ECO:0000259" key="3">
    <source>
        <dbReference type="PROSITE" id="PS50943"/>
    </source>
</evidence>
<dbReference type="Pfam" id="PF07883">
    <property type="entry name" value="Cupin_2"/>
    <property type="match status" value="1"/>
</dbReference>
<dbReference type="Pfam" id="PF13411">
    <property type="entry name" value="MerR_1"/>
    <property type="match status" value="1"/>
</dbReference>
<dbReference type="CDD" id="cd02209">
    <property type="entry name" value="cupin_XRE_C"/>
    <property type="match status" value="1"/>
</dbReference>
<dbReference type="Proteomes" id="UP000308530">
    <property type="component" value="Chromosome"/>
</dbReference>